<sequence length="290" mass="31897">MRELGLRDTNGILRQPWVRPRRSSAGLGWHRIFVSTQAERAYRASFDAARTSTVILHLDGPVQVSRGRNRPRTVPAGGLFMHPAGHDLTVELGGSLNTVHVYLADEAFGEKVELAEEVGAVDPLVEQLVLALDGVLRDWEPSAITYVDHLTALLASHLARRRQPTPVVGLTERQLAAVRELIEARIAEPLPLTDLADAAALSVSQFVRQFKASTGDTPHRYLVGLRLRHAQRMLRTSTLPIADIAVRCGFSHQEHLTRVMRSRLGTTPGAVRANGQNVQRGAHSVQADRV</sequence>
<dbReference type="RefSeq" id="WP_184866852.1">
    <property type="nucleotide sequence ID" value="NZ_BAAAWY010000009.1"/>
</dbReference>
<dbReference type="SMART" id="SM00342">
    <property type="entry name" value="HTH_ARAC"/>
    <property type="match status" value="1"/>
</dbReference>
<keyword evidence="2" id="KW-0238">DNA-binding</keyword>
<dbReference type="PANTHER" id="PTHR46796">
    <property type="entry name" value="HTH-TYPE TRANSCRIPTIONAL ACTIVATOR RHAS-RELATED"/>
    <property type="match status" value="1"/>
</dbReference>
<accession>A0A7W9NK87</accession>
<dbReference type="PROSITE" id="PS01124">
    <property type="entry name" value="HTH_ARAC_FAMILY_2"/>
    <property type="match status" value="1"/>
</dbReference>
<dbReference type="Pfam" id="PF12833">
    <property type="entry name" value="HTH_18"/>
    <property type="match status" value="1"/>
</dbReference>
<keyword evidence="3" id="KW-0804">Transcription</keyword>
<dbReference type="GO" id="GO:0043565">
    <property type="term" value="F:sequence-specific DNA binding"/>
    <property type="evidence" value="ECO:0007669"/>
    <property type="project" value="InterPro"/>
</dbReference>
<dbReference type="InterPro" id="IPR009057">
    <property type="entry name" value="Homeodomain-like_sf"/>
</dbReference>
<evidence type="ECO:0000313" key="7">
    <source>
        <dbReference type="Proteomes" id="UP000585638"/>
    </source>
</evidence>
<reference evidence="6 7" key="1">
    <citation type="submission" date="2020-08" db="EMBL/GenBank/DDBJ databases">
        <title>Sequencing the genomes of 1000 actinobacteria strains.</title>
        <authorList>
            <person name="Klenk H.-P."/>
        </authorList>
    </citation>
    <scope>NUCLEOTIDE SEQUENCE [LARGE SCALE GENOMIC DNA]</scope>
    <source>
        <strain evidence="6 7">DSM 43851</strain>
    </source>
</reference>
<dbReference type="Gene3D" id="1.10.10.60">
    <property type="entry name" value="Homeodomain-like"/>
    <property type="match status" value="2"/>
</dbReference>
<gene>
    <name evidence="6" type="ORF">BJ998_006209</name>
</gene>
<feature type="region of interest" description="Disordered" evidence="4">
    <location>
        <begin position="266"/>
        <end position="290"/>
    </location>
</feature>
<dbReference type="InterPro" id="IPR050204">
    <property type="entry name" value="AraC_XylS_family_regulators"/>
</dbReference>
<evidence type="ECO:0000256" key="3">
    <source>
        <dbReference type="ARBA" id="ARBA00023163"/>
    </source>
</evidence>
<evidence type="ECO:0000256" key="1">
    <source>
        <dbReference type="ARBA" id="ARBA00023015"/>
    </source>
</evidence>
<evidence type="ECO:0000256" key="2">
    <source>
        <dbReference type="ARBA" id="ARBA00023125"/>
    </source>
</evidence>
<feature type="domain" description="HTH araC/xylS-type" evidence="5">
    <location>
        <begin position="176"/>
        <end position="274"/>
    </location>
</feature>
<protein>
    <submittedName>
        <fullName evidence="6">AraC family transcriptional regulator</fullName>
    </submittedName>
</protein>
<dbReference type="SUPFAM" id="SSF46689">
    <property type="entry name" value="Homeodomain-like"/>
    <property type="match status" value="2"/>
</dbReference>
<name>A0A7W9NK87_9PSEU</name>
<keyword evidence="7" id="KW-1185">Reference proteome</keyword>
<organism evidence="6 7">
    <name type="scientific">Kutzneria kofuensis</name>
    <dbReference type="NCBI Taxonomy" id="103725"/>
    <lineage>
        <taxon>Bacteria</taxon>
        <taxon>Bacillati</taxon>
        <taxon>Actinomycetota</taxon>
        <taxon>Actinomycetes</taxon>
        <taxon>Pseudonocardiales</taxon>
        <taxon>Pseudonocardiaceae</taxon>
        <taxon>Kutzneria</taxon>
    </lineage>
</organism>
<proteinExistence type="predicted"/>
<dbReference type="Proteomes" id="UP000585638">
    <property type="component" value="Unassembled WGS sequence"/>
</dbReference>
<dbReference type="EMBL" id="JACHIR010000001">
    <property type="protein sequence ID" value="MBB5895013.1"/>
    <property type="molecule type" value="Genomic_DNA"/>
</dbReference>
<evidence type="ECO:0000256" key="4">
    <source>
        <dbReference type="SAM" id="MobiDB-lite"/>
    </source>
</evidence>
<evidence type="ECO:0000259" key="5">
    <source>
        <dbReference type="PROSITE" id="PS01124"/>
    </source>
</evidence>
<dbReference type="AlphaFoldDB" id="A0A7W9NK87"/>
<evidence type="ECO:0000313" key="6">
    <source>
        <dbReference type="EMBL" id="MBB5895013.1"/>
    </source>
</evidence>
<comment type="caution">
    <text evidence="6">The sequence shown here is derived from an EMBL/GenBank/DDBJ whole genome shotgun (WGS) entry which is preliminary data.</text>
</comment>
<dbReference type="InterPro" id="IPR018060">
    <property type="entry name" value="HTH_AraC"/>
</dbReference>
<keyword evidence="1" id="KW-0805">Transcription regulation</keyword>
<dbReference type="PANTHER" id="PTHR46796:SF14">
    <property type="entry name" value="TRANSCRIPTIONAL REGULATORY PROTEIN"/>
    <property type="match status" value="1"/>
</dbReference>
<dbReference type="GO" id="GO:0003700">
    <property type="term" value="F:DNA-binding transcription factor activity"/>
    <property type="evidence" value="ECO:0007669"/>
    <property type="project" value="InterPro"/>
</dbReference>